<sequence length="178" mass="18207">MKSTLHNTLWKGLGASLLGIALAGCGSNNASDNTVTTPTNSTTTSTGSTSMNSTSSGTTVATGGATGASFTQAVATWTKIGVAKADLDKVIASKNLKTVHEAAFKVRDLVRTLPAQSSGLAPDKTKTLATQVKNVDQLAGKLDESGDAGNLKETQDNQAGLSDTLDTIKDLYPSGTFK</sequence>
<accession>A0A2S8SPJ0</accession>
<keyword evidence="4" id="KW-1185">Reference proteome</keyword>
<proteinExistence type="predicted"/>
<evidence type="ECO:0000256" key="2">
    <source>
        <dbReference type="SAM" id="SignalP"/>
    </source>
</evidence>
<organism evidence="3 4">
    <name type="scientific">Abditibacterium utsteinense</name>
    <dbReference type="NCBI Taxonomy" id="1960156"/>
    <lineage>
        <taxon>Bacteria</taxon>
        <taxon>Pseudomonadati</taxon>
        <taxon>Abditibacteriota</taxon>
        <taxon>Abditibacteriia</taxon>
        <taxon>Abditibacteriales</taxon>
        <taxon>Abditibacteriaceae</taxon>
        <taxon>Abditibacterium</taxon>
    </lineage>
</organism>
<dbReference type="InParanoid" id="A0A2S8SPJ0"/>
<evidence type="ECO:0008006" key="5">
    <source>
        <dbReference type="Google" id="ProtNLM"/>
    </source>
</evidence>
<feature type="chain" id="PRO_5015635648" description="Lipoprotein" evidence="2">
    <location>
        <begin position="31"/>
        <end position="178"/>
    </location>
</feature>
<dbReference type="EMBL" id="NIGF01000024">
    <property type="protein sequence ID" value="PQV62694.1"/>
    <property type="molecule type" value="Genomic_DNA"/>
</dbReference>
<feature type="signal peptide" evidence="2">
    <location>
        <begin position="1"/>
        <end position="30"/>
    </location>
</feature>
<evidence type="ECO:0000313" key="4">
    <source>
        <dbReference type="Proteomes" id="UP000237684"/>
    </source>
</evidence>
<keyword evidence="2" id="KW-0732">Signal</keyword>
<protein>
    <recommendedName>
        <fullName evidence="5">Lipoprotein</fullName>
    </recommendedName>
</protein>
<feature type="region of interest" description="Disordered" evidence="1">
    <location>
        <begin position="29"/>
        <end position="58"/>
    </location>
</feature>
<feature type="compositionally biased region" description="Low complexity" evidence="1">
    <location>
        <begin position="34"/>
        <end position="58"/>
    </location>
</feature>
<dbReference type="PROSITE" id="PS51257">
    <property type="entry name" value="PROKAR_LIPOPROTEIN"/>
    <property type="match status" value="1"/>
</dbReference>
<evidence type="ECO:0000256" key="1">
    <source>
        <dbReference type="SAM" id="MobiDB-lite"/>
    </source>
</evidence>
<gene>
    <name evidence="3" type="ORF">B1R32_12410</name>
</gene>
<evidence type="ECO:0000313" key="3">
    <source>
        <dbReference type="EMBL" id="PQV62694.1"/>
    </source>
</evidence>
<reference evidence="3 4" key="1">
    <citation type="journal article" date="2018" name="Syst. Appl. Microbiol.">
        <title>Abditibacterium utsteinense sp. nov., the first cultivated member of candidate phylum FBP, isolated from ice-free Antarctic soil samples.</title>
        <authorList>
            <person name="Tahon G."/>
            <person name="Tytgat B."/>
            <person name="Lebbe L."/>
            <person name="Carlier A."/>
            <person name="Willems A."/>
        </authorList>
    </citation>
    <scope>NUCLEOTIDE SEQUENCE [LARGE SCALE GENOMIC DNA]</scope>
    <source>
        <strain evidence="3 4">LMG 29911</strain>
    </source>
</reference>
<name>A0A2S8SPJ0_9BACT</name>
<dbReference type="AlphaFoldDB" id="A0A2S8SPJ0"/>
<comment type="caution">
    <text evidence="3">The sequence shown here is derived from an EMBL/GenBank/DDBJ whole genome shotgun (WGS) entry which is preliminary data.</text>
</comment>
<dbReference type="RefSeq" id="WP_106381149.1">
    <property type="nucleotide sequence ID" value="NZ_NIGF01000024.1"/>
</dbReference>
<dbReference type="OrthoDB" id="5647320at2"/>
<dbReference type="Proteomes" id="UP000237684">
    <property type="component" value="Unassembled WGS sequence"/>
</dbReference>